<dbReference type="Pfam" id="PF04079">
    <property type="entry name" value="SMC_ScpB"/>
    <property type="match status" value="1"/>
</dbReference>
<dbReference type="InterPro" id="IPR036388">
    <property type="entry name" value="WH-like_DNA-bd_sf"/>
</dbReference>
<keyword evidence="4" id="KW-0131">Cell cycle</keyword>
<evidence type="ECO:0000313" key="5">
    <source>
        <dbReference type="EMBL" id="HHL42034.1"/>
    </source>
</evidence>
<dbReference type="Proteomes" id="UP000885830">
    <property type="component" value="Unassembled WGS sequence"/>
</dbReference>
<dbReference type="InterPro" id="IPR036390">
    <property type="entry name" value="WH_DNA-bd_sf"/>
</dbReference>
<name>A0A7C5LRY8_9PROT</name>
<evidence type="ECO:0000256" key="3">
    <source>
        <dbReference type="ARBA" id="ARBA00022829"/>
    </source>
</evidence>
<evidence type="ECO:0000256" key="4">
    <source>
        <dbReference type="ARBA" id="ARBA00023306"/>
    </source>
</evidence>
<dbReference type="InterPro" id="IPR005234">
    <property type="entry name" value="ScpB_csome_segregation"/>
</dbReference>
<dbReference type="NCBIfam" id="TIGR00281">
    <property type="entry name" value="SMC-Scp complex subunit ScpB"/>
    <property type="match status" value="1"/>
</dbReference>
<dbReference type="SUPFAM" id="SSF46785">
    <property type="entry name" value="Winged helix' DNA-binding domain"/>
    <property type="match status" value="2"/>
</dbReference>
<dbReference type="AlphaFoldDB" id="A0A7C5LRY8"/>
<gene>
    <name evidence="5" type="primary">scpB</name>
    <name evidence="5" type="ORF">ENJ42_00315</name>
</gene>
<dbReference type="EMBL" id="DRMJ01000017">
    <property type="protein sequence ID" value="HHL42034.1"/>
    <property type="molecule type" value="Genomic_DNA"/>
</dbReference>
<protein>
    <submittedName>
        <fullName evidence="5">SMC-Scp complex subunit ScpB</fullName>
    </submittedName>
</protein>
<reference evidence="5" key="1">
    <citation type="journal article" date="2020" name="mSystems">
        <title>Genome- and Community-Level Interaction Insights into Carbon Utilization and Element Cycling Functions of Hydrothermarchaeota in Hydrothermal Sediment.</title>
        <authorList>
            <person name="Zhou Z."/>
            <person name="Liu Y."/>
            <person name="Xu W."/>
            <person name="Pan J."/>
            <person name="Luo Z.H."/>
            <person name="Li M."/>
        </authorList>
    </citation>
    <scope>NUCLEOTIDE SEQUENCE [LARGE SCALE GENOMIC DNA]</scope>
    <source>
        <strain evidence="5">HyVt-485</strain>
    </source>
</reference>
<dbReference type="GO" id="GO:0051301">
    <property type="term" value="P:cell division"/>
    <property type="evidence" value="ECO:0007669"/>
    <property type="project" value="UniProtKB-KW"/>
</dbReference>
<evidence type="ECO:0000256" key="2">
    <source>
        <dbReference type="ARBA" id="ARBA00022618"/>
    </source>
</evidence>
<proteinExistence type="predicted"/>
<keyword evidence="2" id="KW-0132">Cell division</keyword>
<dbReference type="PANTHER" id="PTHR34298">
    <property type="entry name" value="SEGREGATION AND CONDENSATION PROTEIN B"/>
    <property type="match status" value="1"/>
</dbReference>
<evidence type="ECO:0000256" key="1">
    <source>
        <dbReference type="ARBA" id="ARBA00022490"/>
    </source>
</evidence>
<organism evidence="5">
    <name type="scientific">Hellea balneolensis</name>
    <dbReference type="NCBI Taxonomy" id="287478"/>
    <lineage>
        <taxon>Bacteria</taxon>
        <taxon>Pseudomonadati</taxon>
        <taxon>Pseudomonadota</taxon>
        <taxon>Alphaproteobacteria</taxon>
        <taxon>Maricaulales</taxon>
        <taxon>Robiginitomaculaceae</taxon>
        <taxon>Hellea</taxon>
    </lineage>
</organism>
<sequence>MENPMTNKTPKADRVEQAAEAIEEDVISLNERLAQRTRGDAPEHELRLLEALLFAAVEPIDMETLRERMPEDCDVGVLIARLEREYRGRGVNLVRVAERWRFQTAPDLEPYLVDIKETPRKLSKAALETLAIIAYHQPVSRPEIEDIRGVSVSGGTIDVLMELGWVRIRGRRRTPGRPVTYGTTENFLAHFNLEQITDLPGRDELKAAGLLDSRLPKDFEVPTPMLSLDVDEEPVEDEGEDGEFVMDFLKDEDETAFLDED</sequence>
<dbReference type="Gene3D" id="1.10.10.10">
    <property type="entry name" value="Winged helix-like DNA-binding domain superfamily/Winged helix DNA-binding domain"/>
    <property type="match status" value="2"/>
</dbReference>
<dbReference type="GO" id="GO:0051304">
    <property type="term" value="P:chromosome separation"/>
    <property type="evidence" value="ECO:0007669"/>
    <property type="project" value="InterPro"/>
</dbReference>
<comment type="caution">
    <text evidence="5">The sequence shown here is derived from an EMBL/GenBank/DDBJ whole genome shotgun (WGS) entry which is preliminary data.</text>
</comment>
<dbReference type="PANTHER" id="PTHR34298:SF2">
    <property type="entry name" value="SEGREGATION AND CONDENSATION PROTEIN B"/>
    <property type="match status" value="1"/>
</dbReference>
<accession>A0A7C5LRY8</accession>
<keyword evidence="1" id="KW-0963">Cytoplasm</keyword>
<keyword evidence="3" id="KW-0159">Chromosome partition</keyword>